<dbReference type="SUPFAM" id="SSF53335">
    <property type="entry name" value="S-adenosyl-L-methionine-dependent methyltransferases"/>
    <property type="match status" value="1"/>
</dbReference>
<dbReference type="PROSITE" id="PS51143">
    <property type="entry name" value="MT_A70"/>
    <property type="match status" value="1"/>
</dbReference>
<feature type="region of interest" description="Disordered" evidence="2">
    <location>
        <begin position="188"/>
        <end position="209"/>
    </location>
</feature>
<evidence type="ECO:0000313" key="3">
    <source>
        <dbReference type="EMBL" id="CAK7228094.1"/>
    </source>
</evidence>
<evidence type="ECO:0000256" key="1">
    <source>
        <dbReference type="PROSITE-ProRule" id="PRU00489"/>
    </source>
</evidence>
<protein>
    <recommendedName>
        <fullName evidence="5">MT-A70-domain-containing protein</fullName>
    </recommendedName>
</protein>
<feature type="compositionally biased region" description="Low complexity" evidence="2">
    <location>
        <begin position="34"/>
        <end position="43"/>
    </location>
</feature>
<dbReference type="InterPro" id="IPR029063">
    <property type="entry name" value="SAM-dependent_MTases_sf"/>
</dbReference>
<dbReference type="PROSITE" id="PS00092">
    <property type="entry name" value="N6_MTASE"/>
    <property type="match status" value="1"/>
</dbReference>
<feature type="compositionally biased region" description="Basic residues" evidence="2">
    <location>
        <begin position="188"/>
        <end position="200"/>
    </location>
</feature>
<keyword evidence="4" id="KW-1185">Reference proteome</keyword>
<dbReference type="Proteomes" id="UP001642405">
    <property type="component" value="Unassembled WGS sequence"/>
</dbReference>
<reference evidence="3 4" key="1">
    <citation type="submission" date="2024-01" db="EMBL/GenBank/DDBJ databases">
        <authorList>
            <person name="Allen C."/>
            <person name="Tagirdzhanova G."/>
        </authorList>
    </citation>
    <scope>NUCLEOTIDE SEQUENCE [LARGE SCALE GENOMIC DNA]</scope>
</reference>
<dbReference type="EMBL" id="CAWUHB010000042">
    <property type="protein sequence ID" value="CAK7228094.1"/>
    <property type="molecule type" value="Genomic_DNA"/>
</dbReference>
<gene>
    <name evidence="3" type="ORF">SCUCBS95973_006764</name>
</gene>
<evidence type="ECO:0000256" key="2">
    <source>
        <dbReference type="SAM" id="MobiDB-lite"/>
    </source>
</evidence>
<dbReference type="InterPro" id="IPR007757">
    <property type="entry name" value="MT-A70-like"/>
</dbReference>
<name>A0ABP0C7W4_9PEZI</name>
<dbReference type="Pfam" id="PF05063">
    <property type="entry name" value="MT-A70"/>
    <property type="match status" value="1"/>
</dbReference>
<comment type="similarity">
    <text evidence="1">Belongs to the MT-A70-like family.</text>
</comment>
<accession>A0ABP0C7W4</accession>
<sequence>MSPAPPSSSILFESADHAVVVVDVPRSIEEAQEPQETQNTQNTPPKPLGDGLSTRHTRRWRLASAPAPTEPFAAPQGPNGASLDAGRSLASQLAELTTKAAVEGALCVLKGAGFGGPWCLPRHLPRNSESIPRDGDGAAVEGERSNNALIPPGARFLHGTIADCRDEFVAKAPRFGLIVLDPPWPNRSARRRRQGRKRKSSVLQGEDSADRGYDTALNMDALREMLEQIPVGSKLAAGGIVAMWITNKPTCEELLTDPKRGVFRAWGVELVATWTWLKVTARGEPIVPTDSHWRRPWERLLLAQRPGRVDASEAAKAKALPTHRVIVGVPDVHSRKPHLRPLLSPFLPATSSDGIRPGGLQTTEMTV</sequence>
<feature type="region of interest" description="Disordered" evidence="2">
    <location>
        <begin position="25"/>
        <end position="54"/>
    </location>
</feature>
<evidence type="ECO:0008006" key="5">
    <source>
        <dbReference type="Google" id="ProtNLM"/>
    </source>
</evidence>
<dbReference type="PANTHER" id="PTHR12829:SF4">
    <property type="entry name" value="N(6)-ADENINE-SPECIFIC METHYLTRANSFERASE METTL4"/>
    <property type="match status" value="1"/>
</dbReference>
<dbReference type="PANTHER" id="PTHR12829">
    <property type="entry name" value="N6-ADENOSINE-METHYLTRANSFERASE"/>
    <property type="match status" value="1"/>
</dbReference>
<evidence type="ECO:0000313" key="4">
    <source>
        <dbReference type="Proteomes" id="UP001642405"/>
    </source>
</evidence>
<organism evidence="3 4">
    <name type="scientific">Sporothrix curviconia</name>
    <dbReference type="NCBI Taxonomy" id="1260050"/>
    <lineage>
        <taxon>Eukaryota</taxon>
        <taxon>Fungi</taxon>
        <taxon>Dikarya</taxon>
        <taxon>Ascomycota</taxon>
        <taxon>Pezizomycotina</taxon>
        <taxon>Sordariomycetes</taxon>
        <taxon>Sordariomycetidae</taxon>
        <taxon>Ophiostomatales</taxon>
        <taxon>Ophiostomataceae</taxon>
        <taxon>Sporothrix</taxon>
    </lineage>
</organism>
<comment type="caution">
    <text evidence="3">The sequence shown here is derived from an EMBL/GenBank/DDBJ whole genome shotgun (WGS) entry which is preliminary data.</text>
</comment>
<proteinExistence type="inferred from homology"/>
<dbReference type="InterPro" id="IPR002052">
    <property type="entry name" value="DNA_methylase_N6_adenine_CS"/>
</dbReference>